<dbReference type="Pfam" id="PF00712">
    <property type="entry name" value="DNA_pol3_beta"/>
    <property type="match status" value="1"/>
</dbReference>
<evidence type="ECO:0000259" key="11">
    <source>
        <dbReference type="Pfam" id="PF00712"/>
    </source>
</evidence>
<sequence>MAIIEASKDAFIKPLATVTGIVEKRHTMPILSNVLIEKQGNNLRMLGTDLEIQIQTTDTLENQTDDMRFTTSAKKLLDILKALPDSQSVRLETEANKLTIRSGKSRFNLHTLPAEDLPQVQLNSEVLTCIEIPQSQLKALLQKVQYAMANQDIRYYLNGLYLVSENKSMKLVATDGHRLAFVETETSNEGPRAEAIIPRKTVLELVKQLAEVDDPVKIEICSNQIRFTFGKIELLSKVIEGKFPDYNRVIPLHNNKIFRIERLQLLQALQRVAILSNEKFRGVRVMLANNSLRIQSANNEQEEAQEELDIEYGFDPLDIGFNINYLLDALNHSSCEVMQIALSDSNGSALVTEPENQQFRYVVMPMRI</sequence>
<accession>A0ABS8D470</accession>
<dbReference type="Gene3D" id="3.10.150.10">
    <property type="entry name" value="DNA Polymerase III, subunit A, domain 2"/>
    <property type="match status" value="1"/>
</dbReference>
<keyword evidence="7 10" id="KW-0235">DNA replication</keyword>
<dbReference type="InterPro" id="IPR001001">
    <property type="entry name" value="DNA_polIII_beta"/>
</dbReference>
<comment type="subunit">
    <text evidence="10">Forms a ring-shaped head-to-tail homodimer around DNA.</text>
</comment>
<feature type="domain" description="DNA polymerase III beta sliding clamp C-terminal" evidence="13">
    <location>
        <begin position="248"/>
        <end position="367"/>
    </location>
</feature>
<name>A0ABS8D470_9NEIS</name>
<dbReference type="InterPro" id="IPR022637">
    <property type="entry name" value="DNA_polIII_beta_cen"/>
</dbReference>
<reference evidence="14" key="1">
    <citation type="submission" date="2021-10" db="EMBL/GenBank/DDBJ databases">
        <title>The complete genome sequence of Leeia sp. TBRC 13508.</title>
        <authorList>
            <person name="Charoenyingcharoen P."/>
            <person name="Yukphan P."/>
        </authorList>
    </citation>
    <scope>NUCLEOTIDE SEQUENCE</scope>
    <source>
        <strain evidence="14">TBRC 13508</strain>
    </source>
</reference>
<dbReference type="InterPro" id="IPR022635">
    <property type="entry name" value="DNA_polIII_beta_C"/>
</dbReference>
<dbReference type="InterPro" id="IPR046938">
    <property type="entry name" value="DNA_clamp_sf"/>
</dbReference>
<evidence type="ECO:0000256" key="9">
    <source>
        <dbReference type="ARBA" id="ARBA00023125"/>
    </source>
</evidence>
<dbReference type="EMBL" id="JAJBZT010000002">
    <property type="protein sequence ID" value="MCB6182961.1"/>
    <property type="molecule type" value="Genomic_DNA"/>
</dbReference>
<dbReference type="Gene3D" id="3.70.10.10">
    <property type="match status" value="1"/>
</dbReference>
<keyword evidence="4 10" id="KW-0963">Cytoplasm</keyword>
<protein>
    <recommendedName>
        <fullName evidence="3 10">Beta sliding clamp</fullName>
    </recommendedName>
</protein>
<keyword evidence="15" id="KW-1185">Reference proteome</keyword>
<dbReference type="GO" id="GO:0003887">
    <property type="term" value="F:DNA-directed DNA polymerase activity"/>
    <property type="evidence" value="ECO:0007669"/>
    <property type="project" value="UniProtKB-EC"/>
</dbReference>
<evidence type="ECO:0000313" key="14">
    <source>
        <dbReference type="EMBL" id="MCB6182961.1"/>
    </source>
</evidence>
<feature type="domain" description="DNA polymerase III beta sliding clamp central" evidence="12">
    <location>
        <begin position="131"/>
        <end position="245"/>
    </location>
</feature>
<evidence type="ECO:0000259" key="12">
    <source>
        <dbReference type="Pfam" id="PF02767"/>
    </source>
</evidence>
<dbReference type="CDD" id="cd00140">
    <property type="entry name" value="beta_clamp"/>
    <property type="match status" value="1"/>
</dbReference>
<evidence type="ECO:0000313" key="15">
    <source>
        <dbReference type="Proteomes" id="UP001165395"/>
    </source>
</evidence>
<dbReference type="PANTHER" id="PTHR30478:SF0">
    <property type="entry name" value="BETA SLIDING CLAMP"/>
    <property type="match status" value="1"/>
</dbReference>
<proteinExistence type="inferred from homology"/>
<comment type="caution">
    <text evidence="14">The sequence shown here is derived from an EMBL/GenBank/DDBJ whole genome shotgun (WGS) entry which is preliminary data.</text>
</comment>
<evidence type="ECO:0000256" key="8">
    <source>
        <dbReference type="ARBA" id="ARBA00022932"/>
    </source>
</evidence>
<feature type="domain" description="DNA polymerase III beta sliding clamp N-terminal" evidence="11">
    <location>
        <begin position="7"/>
        <end position="120"/>
    </location>
</feature>
<dbReference type="InterPro" id="IPR022634">
    <property type="entry name" value="DNA_polIII_beta_N"/>
</dbReference>
<comment type="similarity">
    <text evidence="2 10">Belongs to the beta sliding clamp family.</text>
</comment>
<dbReference type="Proteomes" id="UP001165395">
    <property type="component" value="Unassembled WGS sequence"/>
</dbReference>
<evidence type="ECO:0000256" key="2">
    <source>
        <dbReference type="ARBA" id="ARBA00010752"/>
    </source>
</evidence>
<keyword evidence="8 10" id="KW-0239">DNA-directed DNA polymerase</keyword>
<dbReference type="RefSeq" id="WP_227179248.1">
    <property type="nucleotide sequence ID" value="NZ_JAJBZT010000002.1"/>
</dbReference>
<evidence type="ECO:0000259" key="13">
    <source>
        <dbReference type="Pfam" id="PF02768"/>
    </source>
</evidence>
<dbReference type="NCBIfam" id="TIGR00663">
    <property type="entry name" value="dnan"/>
    <property type="match status" value="1"/>
</dbReference>
<dbReference type="PIRSF" id="PIRSF000804">
    <property type="entry name" value="DNA_pol_III_b"/>
    <property type="match status" value="1"/>
</dbReference>
<evidence type="ECO:0000256" key="6">
    <source>
        <dbReference type="ARBA" id="ARBA00022695"/>
    </source>
</evidence>
<comment type="subcellular location">
    <subcellularLocation>
        <location evidence="1 10">Cytoplasm</location>
    </subcellularLocation>
</comment>
<evidence type="ECO:0000256" key="5">
    <source>
        <dbReference type="ARBA" id="ARBA00022679"/>
    </source>
</evidence>
<comment type="function">
    <text evidence="10">Confers DNA tethering and processivity to DNA polymerases and other proteins. Acts as a clamp, forming a ring around DNA (a reaction catalyzed by the clamp-loading complex) which diffuses in an ATP-independent manner freely and bidirectionally along dsDNA. Initially characterized for its ability to contact the catalytic subunit of DNA polymerase III (Pol III), a complex, multichain enzyme responsible for most of the replicative synthesis in bacteria; Pol III exhibits 3'-5' exonuclease proofreading activity. The beta chain is required for initiation of replication as well as for processivity of DNA replication.</text>
</comment>
<evidence type="ECO:0000256" key="3">
    <source>
        <dbReference type="ARBA" id="ARBA00021035"/>
    </source>
</evidence>
<dbReference type="Pfam" id="PF02767">
    <property type="entry name" value="DNA_pol3_beta_2"/>
    <property type="match status" value="1"/>
</dbReference>
<keyword evidence="6 10" id="KW-0548">Nucleotidyltransferase</keyword>
<evidence type="ECO:0000256" key="4">
    <source>
        <dbReference type="ARBA" id="ARBA00022490"/>
    </source>
</evidence>
<gene>
    <name evidence="14" type="primary">dnaN</name>
    <name evidence="14" type="ORF">LIN78_05290</name>
</gene>
<keyword evidence="9" id="KW-0238">DNA-binding</keyword>
<dbReference type="Pfam" id="PF02768">
    <property type="entry name" value="DNA_pol3_beta_3"/>
    <property type="match status" value="1"/>
</dbReference>
<evidence type="ECO:0000256" key="10">
    <source>
        <dbReference type="PIRNR" id="PIRNR000804"/>
    </source>
</evidence>
<evidence type="ECO:0000256" key="7">
    <source>
        <dbReference type="ARBA" id="ARBA00022705"/>
    </source>
</evidence>
<dbReference type="SMART" id="SM00480">
    <property type="entry name" value="POL3Bc"/>
    <property type="match status" value="1"/>
</dbReference>
<keyword evidence="5 10" id="KW-0808">Transferase</keyword>
<dbReference type="SUPFAM" id="SSF55979">
    <property type="entry name" value="DNA clamp"/>
    <property type="match status" value="3"/>
</dbReference>
<organism evidence="14 15">
    <name type="scientific">Leeia speluncae</name>
    <dbReference type="NCBI Taxonomy" id="2884804"/>
    <lineage>
        <taxon>Bacteria</taxon>
        <taxon>Pseudomonadati</taxon>
        <taxon>Pseudomonadota</taxon>
        <taxon>Betaproteobacteria</taxon>
        <taxon>Neisseriales</taxon>
        <taxon>Leeiaceae</taxon>
        <taxon>Leeia</taxon>
    </lineage>
</organism>
<dbReference type="PANTHER" id="PTHR30478">
    <property type="entry name" value="DNA POLYMERASE III SUBUNIT BETA"/>
    <property type="match status" value="1"/>
</dbReference>
<evidence type="ECO:0000256" key="1">
    <source>
        <dbReference type="ARBA" id="ARBA00004496"/>
    </source>
</evidence>